<keyword evidence="5" id="KW-1185">Reference proteome</keyword>
<evidence type="ECO:0000256" key="1">
    <source>
        <dbReference type="ARBA" id="ARBA00022490"/>
    </source>
</evidence>
<keyword evidence="1 3" id="KW-0963">Cytoplasm</keyword>
<evidence type="ECO:0000256" key="2">
    <source>
        <dbReference type="ARBA" id="ARBA00023150"/>
    </source>
</evidence>
<dbReference type="Gene3D" id="3.40.140.10">
    <property type="entry name" value="Cytidine Deaminase, domain 2"/>
    <property type="match status" value="1"/>
</dbReference>
<proteinExistence type="inferred from homology"/>
<reference evidence="4" key="1">
    <citation type="submission" date="2022-10" db="EMBL/GenBank/DDBJ databases">
        <title>Characterization and whole genome sequencing of a new Roseateles species, isolated from fresh water.</title>
        <authorList>
            <person name="Guliayeva D.Y."/>
            <person name="Akhremchuk A.E."/>
            <person name="Sikolenko M.A."/>
            <person name="Valentovich L.N."/>
            <person name="Sidarenka A.V."/>
        </authorList>
    </citation>
    <scope>NUCLEOTIDE SEQUENCE</scope>
    <source>
        <strain evidence="4">BIM B-1768</strain>
    </source>
</reference>
<comment type="subcellular location">
    <subcellularLocation>
        <location evidence="3">Cytoplasm</location>
    </subcellularLocation>
</comment>
<dbReference type="PANTHER" id="PTHR30592:SF1">
    <property type="entry name" value="SULFUR CARRIER PROTEIN FDHD"/>
    <property type="match status" value="1"/>
</dbReference>
<name>A0ABY6B7N4_9BURK</name>
<dbReference type="PIRSF" id="PIRSF015626">
    <property type="entry name" value="FdhD"/>
    <property type="match status" value="1"/>
</dbReference>
<evidence type="ECO:0000313" key="4">
    <source>
        <dbReference type="EMBL" id="UXH79221.1"/>
    </source>
</evidence>
<dbReference type="InterPro" id="IPR003786">
    <property type="entry name" value="FdhD"/>
</dbReference>
<feature type="active site" description="Cysteine persulfide intermediate" evidence="3">
    <location>
        <position position="123"/>
    </location>
</feature>
<dbReference type="PANTHER" id="PTHR30592">
    <property type="entry name" value="FORMATE DEHYDROGENASE"/>
    <property type="match status" value="1"/>
</dbReference>
<evidence type="ECO:0000313" key="5">
    <source>
        <dbReference type="Proteomes" id="UP001064933"/>
    </source>
</evidence>
<protein>
    <recommendedName>
        <fullName evidence="3">Sulfur carrier protein FdhD</fullName>
    </recommendedName>
</protein>
<dbReference type="HAMAP" id="MF_00187">
    <property type="entry name" value="FdhD"/>
    <property type="match status" value="1"/>
</dbReference>
<dbReference type="EMBL" id="CP104562">
    <property type="protein sequence ID" value="UXH79221.1"/>
    <property type="molecule type" value="Genomic_DNA"/>
</dbReference>
<evidence type="ECO:0000256" key="3">
    <source>
        <dbReference type="HAMAP-Rule" id="MF_00187"/>
    </source>
</evidence>
<dbReference type="Proteomes" id="UP001064933">
    <property type="component" value="Chromosome"/>
</dbReference>
<dbReference type="RefSeq" id="WP_261759041.1">
    <property type="nucleotide sequence ID" value="NZ_CP104562.2"/>
</dbReference>
<comment type="similarity">
    <text evidence="3">Belongs to the FdhD family.</text>
</comment>
<organism evidence="4 5">
    <name type="scientific">Roseateles amylovorans</name>
    <dbReference type="NCBI Taxonomy" id="2978473"/>
    <lineage>
        <taxon>Bacteria</taxon>
        <taxon>Pseudomonadati</taxon>
        <taxon>Pseudomonadota</taxon>
        <taxon>Betaproteobacteria</taxon>
        <taxon>Burkholderiales</taxon>
        <taxon>Sphaerotilaceae</taxon>
        <taxon>Roseateles</taxon>
    </lineage>
</organism>
<dbReference type="InterPro" id="IPR016193">
    <property type="entry name" value="Cytidine_deaminase-like"/>
</dbReference>
<sequence length="276" mass="29155">MNPTCPTSPFDTEAPLPSALVTVRPTRLGGPAREDEEWVAEEVPVALEYNGLSQAVMLATPLDLEDFALGFSLSEGLIATPADLLDIEIQTRPNGVALQLRVTARCELLLKERRRSMAGRTGCGLCGTDNLDQVFRPPAQPVPALPVDRSQLIPVLSRAMRELAEAQPLQQRSGGIHAAAWCGPDGAVRLVREDVGRHNALDKLIGALARAGTDTAAGFAAVTSRASFEMVQKAAGAGMPMLAAVSAPTHLAIRTAQACGLTLAGFVREGRATLYS</sequence>
<keyword evidence="2 3" id="KW-0501">Molybdenum cofactor biosynthesis</keyword>
<dbReference type="NCBIfam" id="TIGR00129">
    <property type="entry name" value="fdhD_narQ"/>
    <property type="match status" value="1"/>
</dbReference>
<dbReference type="SUPFAM" id="SSF53927">
    <property type="entry name" value="Cytidine deaminase-like"/>
    <property type="match status" value="1"/>
</dbReference>
<accession>A0ABY6B7N4</accession>
<dbReference type="Gene3D" id="3.10.20.10">
    <property type="match status" value="1"/>
</dbReference>
<comment type="function">
    <text evidence="3">Required for formate dehydrogenase (FDH) activity. Acts as a sulfur carrier protein that transfers sulfur from IscS to the molybdenum cofactor prior to its insertion into FDH.</text>
</comment>
<feature type="binding site" evidence="3">
    <location>
        <begin position="266"/>
        <end position="271"/>
    </location>
    <ligand>
        <name>Mo-bis(molybdopterin guanine dinucleotide)</name>
        <dbReference type="ChEBI" id="CHEBI:60539"/>
    </ligand>
</feature>
<dbReference type="Pfam" id="PF02634">
    <property type="entry name" value="FdhD-NarQ"/>
    <property type="match status" value="1"/>
</dbReference>
<gene>
    <name evidence="3 4" type="primary">fdhD</name>
    <name evidence="4" type="ORF">N4261_04600</name>
</gene>